<proteinExistence type="predicted"/>
<organism evidence="1">
    <name type="scientific">marine sediment metagenome</name>
    <dbReference type="NCBI Taxonomy" id="412755"/>
    <lineage>
        <taxon>unclassified sequences</taxon>
        <taxon>metagenomes</taxon>
        <taxon>ecological metagenomes</taxon>
    </lineage>
</organism>
<name>A0A0F8X9Q9_9ZZZZ</name>
<feature type="non-terminal residue" evidence="1">
    <location>
        <position position="1"/>
    </location>
</feature>
<sequence length="138" mass="15818">QRKYQNKRSELWFTAATWGQTGNLNLSKLPERKRDLITAQLMTVTYDFDAMSRRVVEKKKDIKERIGRSPDDADAFNLAYYVRGKEYRDIDFASADLHQAQIWAGPGGGVDWANISEGSGSVKRSWAVGRSTRRRFGR</sequence>
<reference evidence="1" key="1">
    <citation type="journal article" date="2015" name="Nature">
        <title>Complex archaea that bridge the gap between prokaryotes and eukaryotes.</title>
        <authorList>
            <person name="Spang A."/>
            <person name="Saw J.H."/>
            <person name="Jorgensen S.L."/>
            <person name="Zaremba-Niedzwiedzka K."/>
            <person name="Martijn J."/>
            <person name="Lind A.E."/>
            <person name="van Eijk R."/>
            <person name="Schleper C."/>
            <person name="Guy L."/>
            <person name="Ettema T.J."/>
        </authorList>
    </citation>
    <scope>NUCLEOTIDE SEQUENCE</scope>
</reference>
<accession>A0A0F8X9Q9</accession>
<dbReference type="EMBL" id="LAZR01060503">
    <property type="protein sequence ID" value="KKK65543.1"/>
    <property type="molecule type" value="Genomic_DNA"/>
</dbReference>
<protein>
    <submittedName>
        <fullName evidence="1">Uncharacterized protein</fullName>
    </submittedName>
</protein>
<comment type="caution">
    <text evidence="1">The sequence shown here is derived from an EMBL/GenBank/DDBJ whole genome shotgun (WGS) entry which is preliminary data.</text>
</comment>
<evidence type="ECO:0000313" key="1">
    <source>
        <dbReference type="EMBL" id="KKK65543.1"/>
    </source>
</evidence>
<gene>
    <name evidence="1" type="ORF">LCGC14_2973090</name>
</gene>
<dbReference type="Gene3D" id="3.30.420.240">
    <property type="match status" value="1"/>
</dbReference>
<dbReference type="AlphaFoldDB" id="A0A0F8X9Q9"/>